<name>A0A7W9KGL4_9PSEU</name>
<dbReference type="RefSeq" id="WP_184862838.1">
    <property type="nucleotide sequence ID" value="NZ_BAAAWY010000003.1"/>
</dbReference>
<dbReference type="Gene3D" id="2.130.10.30">
    <property type="entry name" value="Regulator of chromosome condensation 1/beta-lactamase-inhibitor protein II"/>
    <property type="match status" value="1"/>
</dbReference>
<accession>A0A7W9KGL4</accession>
<dbReference type="AlphaFoldDB" id="A0A7W9KGL4"/>
<evidence type="ECO:0000313" key="2">
    <source>
        <dbReference type="Proteomes" id="UP000585638"/>
    </source>
</evidence>
<proteinExistence type="predicted"/>
<protein>
    <submittedName>
        <fullName evidence="1">Alpha-tubulin suppressor-like RCC1 family protein</fullName>
    </submittedName>
</protein>
<keyword evidence="2" id="KW-1185">Reference proteome</keyword>
<dbReference type="Proteomes" id="UP000585638">
    <property type="component" value="Unassembled WGS sequence"/>
</dbReference>
<organism evidence="1 2">
    <name type="scientific">Kutzneria kofuensis</name>
    <dbReference type="NCBI Taxonomy" id="103725"/>
    <lineage>
        <taxon>Bacteria</taxon>
        <taxon>Bacillati</taxon>
        <taxon>Actinomycetota</taxon>
        <taxon>Actinomycetes</taxon>
        <taxon>Pseudonocardiales</taxon>
        <taxon>Pseudonocardiaceae</taxon>
        <taxon>Kutzneria</taxon>
    </lineage>
</organism>
<dbReference type="InterPro" id="IPR009091">
    <property type="entry name" value="RCC1/BLIP-II"/>
</dbReference>
<gene>
    <name evidence="1" type="ORF">BJ998_003426</name>
</gene>
<comment type="caution">
    <text evidence="1">The sequence shown here is derived from an EMBL/GenBank/DDBJ whole genome shotgun (WGS) entry which is preliminary data.</text>
</comment>
<reference evidence="1 2" key="1">
    <citation type="submission" date="2020-08" db="EMBL/GenBank/DDBJ databases">
        <title>Sequencing the genomes of 1000 actinobacteria strains.</title>
        <authorList>
            <person name="Klenk H.-P."/>
        </authorList>
    </citation>
    <scope>NUCLEOTIDE SEQUENCE [LARGE SCALE GENOMIC DNA]</scope>
    <source>
        <strain evidence="1 2">DSM 43851</strain>
    </source>
</reference>
<dbReference type="EMBL" id="JACHIR010000001">
    <property type="protein sequence ID" value="MBB5892230.1"/>
    <property type="molecule type" value="Genomic_DNA"/>
</dbReference>
<dbReference type="PROSITE" id="PS50012">
    <property type="entry name" value="RCC1_3"/>
    <property type="match status" value="1"/>
</dbReference>
<evidence type="ECO:0000313" key="1">
    <source>
        <dbReference type="EMBL" id="MBB5892230.1"/>
    </source>
</evidence>
<sequence>MWAWGYEADSMLGDGSGCSQTDCERANPEQIQGLDSVTQLAGGVTSGFALRSDGTVRAWGHSSTGEFGDGNRFETVPTPRKIESLAGIVSIGDSGAAVRG</sequence>
<dbReference type="InterPro" id="IPR000408">
    <property type="entry name" value="Reg_chr_condens"/>
</dbReference>
<dbReference type="SUPFAM" id="SSF50985">
    <property type="entry name" value="RCC1/BLIP-II"/>
    <property type="match status" value="1"/>
</dbReference>